<dbReference type="AlphaFoldDB" id="A0A6B0SGA7"/>
<dbReference type="Proteomes" id="UP000471521">
    <property type="component" value="Unassembled WGS sequence"/>
</dbReference>
<reference evidence="2 3" key="1">
    <citation type="submission" date="2019-12" db="EMBL/GenBank/DDBJ databases">
        <title>Isolation and characterization of three novel carbon monoxide-oxidizing members of Halobacteria from salione crusts and soils.</title>
        <authorList>
            <person name="Myers M.R."/>
            <person name="King G.M."/>
        </authorList>
    </citation>
    <scope>NUCLEOTIDE SEQUENCE [LARGE SCALE GENOMIC DNA]</scope>
    <source>
        <strain evidence="2 3">PCN9</strain>
    </source>
</reference>
<dbReference type="InterPro" id="IPR004675">
    <property type="entry name" value="AhpD_core"/>
</dbReference>
<dbReference type="RefSeq" id="WP_159526323.1">
    <property type="nucleotide sequence ID" value="NZ_WUUU01000063.1"/>
</dbReference>
<dbReference type="GO" id="GO:0051920">
    <property type="term" value="F:peroxiredoxin activity"/>
    <property type="evidence" value="ECO:0007669"/>
    <property type="project" value="InterPro"/>
</dbReference>
<dbReference type="SUPFAM" id="SSF69118">
    <property type="entry name" value="AhpD-like"/>
    <property type="match status" value="1"/>
</dbReference>
<dbReference type="NCBIfam" id="TIGR00778">
    <property type="entry name" value="ahpD_dom"/>
    <property type="match status" value="1"/>
</dbReference>
<dbReference type="InterPro" id="IPR029032">
    <property type="entry name" value="AhpD-like"/>
</dbReference>
<accession>A0A6B0SGA7</accession>
<evidence type="ECO:0000313" key="3">
    <source>
        <dbReference type="Proteomes" id="UP000471521"/>
    </source>
</evidence>
<feature type="domain" description="Carboxymuconolactone decarboxylase-like" evidence="1">
    <location>
        <begin position="28"/>
        <end position="102"/>
    </location>
</feature>
<sequence>MASEQTIQEIEETLGQVPGFLELPAEPASDHSWAIFRDLVLGETELSPREKALVGVTAAAVMNCPYCTYFHTEEARLADVTEDELEETVTVASNTQYFSTLLHGNEYDHDEFVTETDEIFEYIREQEAAAGDD</sequence>
<proteinExistence type="predicted"/>
<organism evidence="2 3">
    <name type="scientific">Halobacterium bonnevillei</name>
    <dbReference type="NCBI Taxonomy" id="2692200"/>
    <lineage>
        <taxon>Archaea</taxon>
        <taxon>Methanobacteriati</taxon>
        <taxon>Methanobacteriota</taxon>
        <taxon>Stenosarchaea group</taxon>
        <taxon>Halobacteria</taxon>
        <taxon>Halobacteriales</taxon>
        <taxon>Halobacteriaceae</taxon>
        <taxon>Halobacterium</taxon>
    </lineage>
</organism>
<keyword evidence="3" id="KW-1185">Reference proteome</keyword>
<dbReference type="EMBL" id="WUUU01000063">
    <property type="protein sequence ID" value="MXR20794.1"/>
    <property type="molecule type" value="Genomic_DNA"/>
</dbReference>
<gene>
    <name evidence="2" type="ORF">GRX66_09345</name>
</gene>
<evidence type="ECO:0000313" key="2">
    <source>
        <dbReference type="EMBL" id="MXR20794.1"/>
    </source>
</evidence>
<evidence type="ECO:0000259" key="1">
    <source>
        <dbReference type="Pfam" id="PF02627"/>
    </source>
</evidence>
<dbReference type="Pfam" id="PF02627">
    <property type="entry name" value="CMD"/>
    <property type="match status" value="1"/>
</dbReference>
<comment type="caution">
    <text evidence="2">The sequence shown here is derived from an EMBL/GenBank/DDBJ whole genome shotgun (WGS) entry which is preliminary data.</text>
</comment>
<protein>
    <submittedName>
        <fullName evidence="2">Carboxymuconolactone decarboxylase family protein</fullName>
    </submittedName>
</protein>
<name>A0A6B0SGA7_9EURY</name>
<dbReference type="Gene3D" id="1.20.1290.10">
    <property type="entry name" value="AhpD-like"/>
    <property type="match status" value="1"/>
</dbReference>
<dbReference type="InterPro" id="IPR003779">
    <property type="entry name" value="CMD-like"/>
</dbReference>